<protein>
    <submittedName>
        <fullName evidence="2">Uncharacterized protein</fullName>
    </submittedName>
</protein>
<evidence type="ECO:0000313" key="2">
    <source>
        <dbReference type="EnsemblMetazoa" id="GPPI044801-PA"/>
    </source>
</evidence>
<reference evidence="3" key="1">
    <citation type="submission" date="2015-01" db="EMBL/GenBank/DDBJ databases">
        <authorList>
            <person name="Aksoy S."/>
            <person name="Warren W."/>
            <person name="Wilson R.K."/>
        </authorList>
    </citation>
    <scope>NUCLEOTIDE SEQUENCE [LARGE SCALE GENOMIC DNA]</scope>
    <source>
        <strain evidence="3">IAEA</strain>
    </source>
</reference>
<evidence type="ECO:0000256" key="1">
    <source>
        <dbReference type="SAM" id="Phobius"/>
    </source>
</evidence>
<dbReference type="AlphaFoldDB" id="A0A1B0BZ37"/>
<keyword evidence="1" id="KW-1133">Transmembrane helix</keyword>
<reference evidence="2" key="2">
    <citation type="submission" date="2020-05" db="UniProtKB">
        <authorList>
            <consortium name="EnsemblMetazoa"/>
        </authorList>
    </citation>
    <scope>IDENTIFICATION</scope>
    <source>
        <strain evidence="2">IAEA</strain>
    </source>
</reference>
<dbReference type="VEuPathDB" id="VectorBase:GPPI044801"/>
<keyword evidence="3" id="KW-1185">Reference proteome</keyword>
<sequence>MYSKSELWPMIVILKVGIVGAVLWTVRSLFTRDDIRAPKTKEFNICRKVYIIIDQWLELISRQDLLFLSDVKKIYKRFSVLFLTFNQKYEIPPGLMKAYLGGDDDEEQEE</sequence>
<dbReference type="EMBL" id="JXJN01022968">
    <property type="status" value="NOT_ANNOTATED_CDS"/>
    <property type="molecule type" value="Genomic_DNA"/>
</dbReference>
<evidence type="ECO:0000313" key="3">
    <source>
        <dbReference type="Proteomes" id="UP000092460"/>
    </source>
</evidence>
<organism evidence="2 3">
    <name type="scientific">Glossina palpalis gambiensis</name>
    <dbReference type="NCBI Taxonomy" id="67801"/>
    <lineage>
        <taxon>Eukaryota</taxon>
        <taxon>Metazoa</taxon>
        <taxon>Ecdysozoa</taxon>
        <taxon>Arthropoda</taxon>
        <taxon>Hexapoda</taxon>
        <taxon>Insecta</taxon>
        <taxon>Pterygota</taxon>
        <taxon>Neoptera</taxon>
        <taxon>Endopterygota</taxon>
        <taxon>Diptera</taxon>
        <taxon>Brachycera</taxon>
        <taxon>Muscomorpha</taxon>
        <taxon>Hippoboscoidea</taxon>
        <taxon>Glossinidae</taxon>
        <taxon>Glossina</taxon>
    </lineage>
</organism>
<dbReference type="EnsemblMetazoa" id="GPPI044801-RA">
    <property type="protein sequence ID" value="GPPI044801-PA"/>
    <property type="gene ID" value="GPPI044801"/>
</dbReference>
<feature type="transmembrane region" description="Helical" evidence="1">
    <location>
        <begin position="6"/>
        <end position="26"/>
    </location>
</feature>
<accession>A0A1B0BZ37</accession>
<dbReference type="InterPro" id="IPR010530">
    <property type="entry name" value="B12D"/>
</dbReference>
<proteinExistence type="predicted"/>
<name>A0A1B0BZ37_9MUSC</name>
<dbReference type="Pfam" id="PF06522">
    <property type="entry name" value="B12D"/>
    <property type="match status" value="1"/>
</dbReference>
<keyword evidence="1" id="KW-0812">Transmembrane</keyword>
<keyword evidence="1" id="KW-0472">Membrane</keyword>
<dbReference type="Proteomes" id="UP000092460">
    <property type="component" value="Unassembled WGS sequence"/>
</dbReference>